<reference evidence="1" key="1">
    <citation type="submission" date="2023-01" db="EMBL/GenBank/DDBJ databases">
        <title>Metagenome sequencing of chrysophaentin producing Chrysophaeum taylorii.</title>
        <authorList>
            <person name="Davison J."/>
            <person name="Bewley C."/>
        </authorList>
    </citation>
    <scope>NUCLEOTIDE SEQUENCE</scope>
    <source>
        <strain evidence="1">NIES-1699</strain>
    </source>
</reference>
<name>A0AAD7XLB0_9STRA</name>
<comment type="caution">
    <text evidence="1">The sequence shown here is derived from an EMBL/GenBank/DDBJ whole genome shotgun (WGS) entry which is preliminary data.</text>
</comment>
<evidence type="ECO:0000313" key="2">
    <source>
        <dbReference type="Proteomes" id="UP001230188"/>
    </source>
</evidence>
<gene>
    <name evidence="1" type="ORF">CTAYLR_001980</name>
</gene>
<sequence length="247" mass="26705">MPCDDACCCCFSSAPPQNSKSGKGVMYAKFHNYNNNWDIRLCDAPCEAPCCCCIGCLPCSWCCVQYTMRKRVLEAQQPGSGLQNYQCGQGYLPKCCCGLWNPGRCGCCGCYESSCPTCCLCLEACICPGLVITGSRLLAMDMYQIQPDPCDNRLIRFNNCIQCLACICHILAIVNDSFRDCAAIIDCIADVVFFSTAGCMVAQLNRELIVRKAAGGSPAAPDVIIEEAPKLEGLAEAPKGDVITDRS</sequence>
<dbReference type="Proteomes" id="UP001230188">
    <property type="component" value="Unassembled WGS sequence"/>
</dbReference>
<dbReference type="PANTHER" id="PTHR31152:SF1">
    <property type="entry name" value="PLAC8 FAMILY PROTEIN"/>
    <property type="match status" value="1"/>
</dbReference>
<dbReference type="PANTHER" id="PTHR31152">
    <property type="entry name" value="PLAC8 FAMILY PROTEIN"/>
    <property type="match status" value="1"/>
</dbReference>
<dbReference type="EMBL" id="JAQMWT010000526">
    <property type="protein sequence ID" value="KAJ8600240.1"/>
    <property type="molecule type" value="Genomic_DNA"/>
</dbReference>
<proteinExistence type="predicted"/>
<accession>A0AAD7XLB0</accession>
<evidence type="ECO:0000313" key="1">
    <source>
        <dbReference type="EMBL" id="KAJ8600240.1"/>
    </source>
</evidence>
<protein>
    <submittedName>
        <fullName evidence="1">Uncharacterized protein</fullName>
    </submittedName>
</protein>
<organism evidence="1 2">
    <name type="scientific">Chrysophaeum taylorii</name>
    <dbReference type="NCBI Taxonomy" id="2483200"/>
    <lineage>
        <taxon>Eukaryota</taxon>
        <taxon>Sar</taxon>
        <taxon>Stramenopiles</taxon>
        <taxon>Ochrophyta</taxon>
        <taxon>Pelagophyceae</taxon>
        <taxon>Pelagomonadales</taxon>
        <taxon>Pelagomonadaceae</taxon>
        <taxon>Chrysophaeum</taxon>
    </lineage>
</organism>
<dbReference type="AlphaFoldDB" id="A0AAD7XLB0"/>
<keyword evidence="2" id="KW-1185">Reference proteome</keyword>